<dbReference type="InterPro" id="IPR052400">
    <property type="entry name" value="Zn2-C6_fungal_TF"/>
</dbReference>
<sequence length="296" mass="33578">MSSAQIPSVHEMWSVAIPEMAFDYEPLLHTLLAISAAHRAKLLPDQENDLRPIQHAYIDTALQDHLPMTANLDGNTSEAVCINAVLLSLYTLYLRSEPSSSPYEPPLLWLSVSRGVRTIIKTVFHQFVESNSRLNPLLLAKPIIFDQGMITFKSSTKSFQAILDYDRDKEDFDERTLRAYTESIEYIEGLYAAMQSNEPIWVLRKIFTGFPPMVPRRFSELVAEKRPRALVILAYLFALGKRTDDIWWLHGIPEQEVRGINSILPIDWQWAMIWPLNLISDGSGAIASSVGFSLSN</sequence>
<dbReference type="EMBL" id="JAQJAN010000001">
    <property type="protein sequence ID" value="KAJ5740402.1"/>
    <property type="molecule type" value="Genomic_DNA"/>
</dbReference>
<keyword evidence="2" id="KW-1185">Reference proteome</keyword>
<evidence type="ECO:0000313" key="1">
    <source>
        <dbReference type="EMBL" id="KAJ5740402.1"/>
    </source>
</evidence>
<dbReference type="AlphaFoldDB" id="A0AAD6HWU5"/>
<dbReference type="PANTHER" id="PTHR47657">
    <property type="entry name" value="STEROL REGULATORY ELEMENT-BINDING PROTEIN ECM22"/>
    <property type="match status" value="1"/>
</dbReference>
<dbReference type="Proteomes" id="UP001215712">
    <property type="component" value="Unassembled WGS sequence"/>
</dbReference>
<gene>
    <name evidence="1" type="ORF">N7493_000274</name>
</gene>
<name>A0AAD6HWU5_9EURO</name>
<reference evidence="1" key="1">
    <citation type="journal article" date="2023" name="IMA Fungus">
        <title>Comparative genomic study of the Penicillium genus elucidates a diverse pangenome and 15 lateral gene transfer events.</title>
        <authorList>
            <person name="Petersen C."/>
            <person name="Sorensen T."/>
            <person name="Nielsen M.R."/>
            <person name="Sondergaard T.E."/>
            <person name="Sorensen J.L."/>
            <person name="Fitzpatrick D.A."/>
            <person name="Frisvad J.C."/>
            <person name="Nielsen K.L."/>
        </authorList>
    </citation>
    <scope>NUCLEOTIDE SEQUENCE</scope>
    <source>
        <strain evidence="1">IBT 17514</strain>
    </source>
</reference>
<evidence type="ECO:0000313" key="2">
    <source>
        <dbReference type="Proteomes" id="UP001215712"/>
    </source>
</evidence>
<organism evidence="1 2">
    <name type="scientific">Penicillium malachiteum</name>
    <dbReference type="NCBI Taxonomy" id="1324776"/>
    <lineage>
        <taxon>Eukaryota</taxon>
        <taxon>Fungi</taxon>
        <taxon>Dikarya</taxon>
        <taxon>Ascomycota</taxon>
        <taxon>Pezizomycotina</taxon>
        <taxon>Eurotiomycetes</taxon>
        <taxon>Eurotiomycetidae</taxon>
        <taxon>Eurotiales</taxon>
        <taxon>Aspergillaceae</taxon>
        <taxon>Penicillium</taxon>
    </lineage>
</organism>
<proteinExistence type="predicted"/>
<dbReference type="GO" id="GO:0000981">
    <property type="term" value="F:DNA-binding transcription factor activity, RNA polymerase II-specific"/>
    <property type="evidence" value="ECO:0007669"/>
    <property type="project" value="TreeGrafter"/>
</dbReference>
<accession>A0AAD6HWU5</accession>
<comment type="caution">
    <text evidence="1">The sequence shown here is derived from an EMBL/GenBank/DDBJ whole genome shotgun (WGS) entry which is preliminary data.</text>
</comment>
<protein>
    <submittedName>
        <fullName evidence="1">Uncharacterized protein</fullName>
    </submittedName>
</protein>
<reference evidence="1" key="2">
    <citation type="submission" date="2023-01" db="EMBL/GenBank/DDBJ databases">
        <authorList>
            <person name="Petersen C."/>
        </authorList>
    </citation>
    <scope>NUCLEOTIDE SEQUENCE</scope>
    <source>
        <strain evidence="1">IBT 17514</strain>
    </source>
</reference>
<dbReference type="PANTHER" id="PTHR47657:SF14">
    <property type="entry name" value="ZN(2)-C6 FUNGAL-TYPE DOMAIN-CONTAINING PROTEIN"/>
    <property type="match status" value="1"/>
</dbReference>